<evidence type="ECO:0000259" key="1">
    <source>
        <dbReference type="Pfam" id="PF26299"/>
    </source>
</evidence>
<comment type="caution">
    <text evidence="2">The sequence shown here is derived from an EMBL/GenBank/DDBJ whole genome shotgun (WGS) entry which is preliminary data.</text>
</comment>
<dbReference type="InterPro" id="IPR058740">
    <property type="entry name" value="MurL_N"/>
</dbReference>
<reference evidence="2" key="2">
    <citation type="journal article" date="2014" name="ISME J.">
        <title>Microbial stratification in low pH oxic and suboxic macroscopic growths along an acid mine drainage.</title>
        <authorList>
            <person name="Mendez-Garcia C."/>
            <person name="Mesa V."/>
            <person name="Sprenger R.R."/>
            <person name="Richter M."/>
            <person name="Diez M.S."/>
            <person name="Solano J."/>
            <person name="Bargiela R."/>
            <person name="Golyshina O.V."/>
            <person name="Manteca A."/>
            <person name="Ramos J.L."/>
            <person name="Gallego J.R."/>
            <person name="Llorente I."/>
            <person name="Martins Dos Santos V.A."/>
            <person name="Jensen O.N."/>
            <person name="Pelaez A.I."/>
            <person name="Sanchez J."/>
            <person name="Ferrer M."/>
        </authorList>
    </citation>
    <scope>NUCLEOTIDE SEQUENCE</scope>
</reference>
<organism evidence="2">
    <name type="scientific">mine drainage metagenome</name>
    <dbReference type="NCBI Taxonomy" id="410659"/>
    <lineage>
        <taxon>unclassified sequences</taxon>
        <taxon>metagenomes</taxon>
        <taxon>ecological metagenomes</taxon>
    </lineage>
</organism>
<dbReference type="EMBL" id="AUZX01014602">
    <property type="protein sequence ID" value="EQD31741.1"/>
    <property type="molecule type" value="Genomic_DNA"/>
</dbReference>
<feature type="domain" description="MurL N-terminal" evidence="1">
    <location>
        <begin position="6"/>
        <end position="100"/>
    </location>
</feature>
<accession>T0Y992</accession>
<name>T0Y992_9ZZZZ</name>
<protein>
    <recommendedName>
        <fullName evidence="1">MurL N-terminal domain-containing protein</fullName>
    </recommendedName>
</protein>
<dbReference type="Pfam" id="PF26299">
    <property type="entry name" value="MurL_N"/>
    <property type="match status" value="1"/>
</dbReference>
<reference evidence="2" key="1">
    <citation type="submission" date="2013-08" db="EMBL/GenBank/DDBJ databases">
        <authorList>
            <person name="Mendez C."/>
            <person name="Richter M."/>
            <person name="Ferrer M."/>
            <person name="Sanchez J."/>
        </authorList>
    </citation>
    <scope>NUCLEOTIDE SEQUENCE</scope>
</reference>
<sequence>MGTMTQRARRFTYVGLEVTDDTLTANFDLDGRVFRETVVFAGAGSLRPAPTTAVAQLWYLLAGLSYYKVGAPPVIDLGDTPVGPHAMALLHAALVDGLGDSPTAMT</sequence>
<proteinExistence type="predicted"/>
<dbReference type="AlphaFoldDB" id="T0Y992"/>
<gene>
    <name evidence="2" type="ORF">B1A_19781</name>
</gene>
<evidence type="ECO:0000313" key="2">
    <source>
        <dbReference type="EMBL" id="EQD31741.1"/>
    </source>
</evidence>